<dbReference type="PANTHER" id="PTHR47332:SF4">
    <property type="entry name" value="SET DOMAIN-CONTAINING PROTEIN 5"/>
    <property type="match status" value="1"/>
</dbReference>
<evidence type="ECO:0000259" key="1">
    <source>
        <dbReference type="PROSITE" id="PS50280"/>
    </source>
</evidence>
<dbReference type="AlphaFoldDB" id="A0A067MJH3"/>
<organism evidence="2 3">
    <name type="scientific">Botryobasidium botryosum (strain FD-172 SS1)</name>
    <dbReference type="NCBI Taxonomy" id="930990"/>
    <lineage>
        <taxon>Eukaryota</taxon>
        <taxon>Fungi</taxon>
        <taxon>Dikarya</taxon>
        <taxon>Basidiomycota</taxon>
        <taxon>Agaricomycotina</taxon>
        <taxon>Agaricomycetes</taxon>
        <taxon>Cantharellales</taxon>
        <taxon>Botryobasidiaceae</taxon>
        <taxon>Botryobasidium</taxon>
    </lineage>
</organism>
<name>A0A067MJH3_BOTB1</name>
<sequence length="299" mass="32855">MDDSVPFKVVELPGRGKGMIATRRIEQGELLLREEPLFLVPPTTNESPTSIIANLVASLSPSARTAFFALAHHDTTLPPPAIPLAIFETNAINAGEDGIGIFPRTARLNHGCSSAFNAVYSWRHRENALVVHAIRRIEKGQELLTTYTDTKRPRRERRAFTSESYGFKCQCAVCTLPPALSAASDARLEKLTQLKARFTTWGSGAISGAVAIGLAREMWAVGEEEGYISEWVLFIFDILFRYSRVNTTPLFVAPFDYRRGQLAADAAHVAAAHKEYVQILTHYHQGGNGVSTSLTSPLS</sequence>
<gene>
    <name evidence="2" type="ORF">BOTBODRAFT_285874</name>
</gene>
<feature type="domain" description="SET" evidence="1">
    <location>
        <begin position="5"/>
        <end position="148"/>
    </location>
</feature>
<protein>
    <recommendedName>
        <fullName evidence="1">SET domain-containing protein</fullName>
    </recommendedName>
</protein>
<dbReference type="EMBL" id="KL198031">
    <property type="protein sequence ID" value="KDQ15709.1"/>
    <property type="molecule type" value="Genomic_DNA"/>
</dbReference>
<evidence type="ECO:0000313" key="3">
    <source>
        <dbReference type="Proteomes" id="UP000027195"/>
    </source>
</evidence>
<dbReference type="SUPFAM" id="SSF82199">
    <property type="entry name" value="SET domain"/>
    <property type="match status" value="1"/>
</dbReference>
<keyword evidence="3" id="KW-1185">Reference proteome</keyword>
<dbReference type="HOGENOM" id="CLU_028281_0_1_1"/>
<dbReference type="InterPro" id="IPR046341">
    <property type="entry name" value="SET_dom_sf"/>
</dbReference>
<dbReference type="Proteomes" id="UP000027195">
    <property type="component" value="Unassembled WGS sequence"/>
</dbReference>
<dbReference type="Pfam" id="PF00856">
    <property type="entry name" value="SET"/>
    <property type="match status" value="1"/>
</dbReference>
<dbReference type="CDD" id="cd20071">
    <property type="entry name" value="SET_SMYD"/>
    <property type="match status" value="1"/>
</dbReference>
<dbReference type="InterPro" id="IPR001214">
    <property type="entry name" value="SET_dom"/>
</dbReference>
<dbReference type="InterPro" id="IPR053185">
    <property type="entry name" value="SET_domain_protein"/>
</dbReference>
<evidence type="ECO:0000313" key="2">
    <source>
        <dbReference type="EMBL" id="KDQ15709.1"/>
    </source>
</evidence>
<dbReference type="PANTHER" id="PTHR47332">
    <property type="entry name" value="SET DOMAIN-CONTAINING PROTEIN 5"/>
    <property type="match status" value="1"/>
</dbReference>
<dbReference type="SMART" id="SM00317">
    <property type="entry name" value="SET"/>
    <property type="match status" value="1"/>
</dbReference>
<dbReference type="InParanoid" id="A0A067MJH3"/>
<accession>A0A067MJH3</accession>
<dbReference type="Gene3D" id="2.170.270.10">
    <property type="entry name" value="SET domain"/>
    <property type="match status" value="1"/>
</dbReference>
<dbReference type="PROSITE" id="PS50280">
    <property type="entry name" value="SET"/>
    <property type="match status" value="1"/>
</dbReference>
<dbReference type="OrthoDB" id="265717at2759"/>
<dbReference type="STRING" id="930990.A0A067MJH3"/>
<proteinExistence type="predicted"/>
<reference evidence="3" key="1">
    <citation type="journal article" date="2014" name="Proc. Natl. Acad. Sci. U.S.A.">
        <title>Extensive sampling of basidiomycete genomes demonstrates inadequacy of the white-rot/brown-rot paradigm for wood decay fungi.</title>
        <authorList>
            <person name="Riley R."/>
            <person name="Salamov A.A."/>
            <person name="Brown D.W."/>
            <person name="Nagy L.G."/>
            <person name="Floudas D."/>
            <person name="Held B.W."/>
            <person name="Levasseur A."/>
            <person name="Lombard V."/>
            <person name="Morin E."/>
            <person name="Otillar R."/>
            <person name="Lindquist E.A."/>
            <person name="Sun H."/>
            <person name="LaButti K.M."/>
            <person name="Schmutz J."/>
            <person name="Jabbour D."/>
            <person name="Luo H."/>
            <person name="Baker S.E."/>
            <person name="Pisabarro A.G."/>
            <person name="Walton J.D."/>
            <person name="Blanchette R.A."/>
            <person name="Henrissat B."/>
            <person name="Martin F."/>
            <person name="Cullen D."/>
            <person name="Hibbett D.S."/>
            <person name="Grigoriev I.V."/>
        </authorList>
    </citation>
    <scope>NUCLEOTIDE SEQUENCE [LARGE SCALE GENOMIC DNA]</scope>
    <source>
        <strain evidence="3">FD-172 SS1</strain>
    </source>
</reference>